<comment type="caution">
    <text evidence="2">The sequence shown here is derived from an EMBL/GenBank/DDBJ whole genome shotgun (WGS) entry which is preliminary data.</text>
</comment>
<accession>A0A8X6S9S8</accession>
<keyword evidence="3" id="KW-1185">Reference proteome</keyword>
<name>A0A8X6S9S8_TRICX</name>
<dbReference type="AlphaFoldDB" id="A0A8X6S9S8"/>
<sequence length="134" mass="15538">MESSDQPMRREHNKEDRFEPEEPGRNNSTDPIQSSKEGQAAEIPEAEMGKKTALSGEERRSKQQHIHFPGCPSRSHQLQVIKIRYYASLVSARELKEEKKDVVDCEAIRDKTIESWWIQFHTSYSRGIEDPRGL</sequence>
<feature type="compositionally biased region" description="Basic and acidic residues" evidence="1">
    <location>
        <begin position="7"/>
        <end position="24"/>
    </location>
</feature>
<feature type="region of interest" description="Disordered" evidence="1">
    <location>
        <begin position="1"/>
        <end position="73"/>
    </location>
</feature>
<reference evidence="2" key="1">
    <citation type="submission" date="2020-08" db="EMBL/GenBank/DDBJ databases">
        <title>Multicomponent nature underlies the extraordinary mechanical properties of spider dragline silk.</title>
        <authorList>
            <person name="Kono N."/>
            <person name="Nakamura H."/>
            <person name="Mori M."/>
            <person name="Yoshida Y."/>
            <person name="Ohtoshi R."/>
            <person name="Malay A.D."/>
            <person name="Moran D.A.P."/>
            <person name="Tomita M."/>
            <person name="Numata K."/>
            <person name="Arakawa K."/>
        </authorList>
    </citation>
    <scope>NUCLEOTIDE SEQUENCE</scope>
</reference>
<evidence type="ECO:0000256" key="1">
    <source>
        <dbReference type="SAM" id="MobiDB-lite"/>
    </source>
</evidence>
<feature type="compositionally biased region" description="Polar residues" evidence="1">
    <location>
        <begin position="25"/>
        <end position="37"/>
    </location>
</feature>
<proteinExistence type="predicted"/>
<evidence type="ECO:0000313" key="2">
    <source>
        <dbReference type="EMBL" id="GFY09131.1"/>
    </source>
</evidence>
<evidence type="ECO:0000313" key="3">
    <source>
        <dbReference type="Proteomes" id="UP000887159"/>
    </source>
</evidence>
<dbReference type="Proteomes" id="UP000887159">
    <property type="component" value="Unassembled WGS sequence"/>
</dbReference>
<protein>
    <submittedName>
        <fullName evidence="2">Uncharacterized protein</fullName>
    </submittedName>
</protein>
<dbReference type="EMBL" id="BMAU01021284">
    <property type="protein sequence ID" value="GFY09131.1"/>
    <property type="molecule type" value="Genomic_DNA"/>
</dbReference>
<gene>
    <name evidence="2" type="ORF">TNCV_4663221</name>
</gene>
<organism evidence="2 3">
    <name type="scientific">Trichonephila clavipes</name>
    <name type="common">Golden silk orbweaver</name>
    <name type="synonym">Nephila clavipes</name>
    <dbReference type="NCBI Taxonomy" id="2585209"/>
    <lineage>
        <taxon>Eukaryota</taxon>
        <taxon>Metazoa</taxon>
        <taxon>Ecdysozoa</taxon>
        <taxon>Arthropoda</taxon>
        <taxon>Chelicerata</taxon>
        <taxon>Arachnida</taxon>
        <taxon>Araneae</taxon>
        <taxon>Araneomorphae</taxon>
        <taxon>Entelegynae</taxon>
        <taxon>Araneoidea</taxon>
        <taxon>Nephilidae</taxon>
        <taxon>Trichonephila</taxon>
    </lineage>
</organism>